<sequence>MAFASMFCCVKNSDRKERGKKQLTWRIFSLKELHSATNNFNYDNKLGEGGFGSVYWGQLWDGSQVHLVCLCEWMFISSMYSVEVHDIRGQDLEIITG</sequence>
<reference evidence="4" key="1">
    <citation type="journal article" date="2020" name="bioRxiv">
        <title>Hybrid origin of Populus tomentosa Carr. identified through genome sequencing and phylogenomic analysis.</title>
        <authorList>
            <person name="An X."/>
            <person name="Gao K."/>
            <person name="Chen Z."/>
            <person name="Li J."/>
            <person name="Yang X."/>
            <person name="Yang X."/>
            <person name="Zhou J."/>
            <person name="Guo T."/>
            <person name="Zhao T."/>
            <person name="Huang S."/>
            <person name="Miao D."/>
            <person name="Khan W.U."/>
            <person name="Rao P."/>
            <person name="Ye M."/>
            <person name="Lei B."/>
            <person name="Liao W."/>
            <person name="Wang J."/>
            <person name="Ji L."/>
            <person name="Li Y."/>
            <person name="Guo B."/>
            <person name="Mustafa N.S."/>
            <person name="Li S."/>
            <person name="Yun Q."/>
            <person name="Keller S.R."/>
            <person name="Mao J."/>
            <person name="Zhang R."/>
            <person name="Strauss S.H."/>
        </authorList>
    </citation>
    <scope>NUCLEOTIDE SEQUENCE</scope>
    <source>
        <strain evidence="4">GM15</strain>
        <tissue evidence="4">Leaf</tissue>
    </source>
</reference>
<dbReference type="GO" id="GO:0004674">
    <property type="term" value="F:protein serine/threonine kinase activity"/>
    <property type="evidence" value="ECO:0007669"/>
    <property type="project" value="UniProtKB-KW"/>
</dbReference>
<dbReference type="OrthoDB" id="1731161at2759"/>
<dbReference type="GO" id="GO:0005524">
    <property type="term" value="F:ATP binding"/>
    <property type="evidence" value="ECO:0007669"/>
    <property type="project" value="UniProtKB-KW"/>
</dbReference>
<proteinExistence type="predicted"/>
<evidence type="ECO:0000313" key="5">
    <source>
        <dbReference type="Proteomes" id="UP000886885"/>
    </source>
</evidence>
<name>A0A8X8ALD0_POPTO</name>
<evidence type="ECO:0008006" key="6">
    <source>
        <dbReference type="Google" id="ProtNLM"/>
    </source>
</evidence>
<evidence type="ECO:0000256" key="1">
    <source>
        <dbReference type="ARBA" id="ARBA00022527"/>
    </source>
</evidence>
<keyword evidence="1" id="KW-0418">Kinase</keyword>
<evidence type="ECO:0000313" key="4">
    <source>
        <dbReference type="EMBL" id="KAG6789057.1"/>
    </source>
</evidence>
<dbReference type="AlphaFoldDB" id="A0A8X8ALD0"/>
<dbReference type="Proteomes" id="UP000886885">
    <property type="component" value="Chromosome 1D"/>
</dbReference>
<keyword evidence="1" id="KW-0723">Serine/threonine-protein kinase</keyword>
<keyword evidence="2" id="KW-0547">Nucleotide-binding</keyword>
<gene>
    <name evidence="4" type="ORF">POTOM_005141</name>
</gene>
<keyword evidence="1" id="KW-0808">Transferase</keyword>
<organism evidence="4 5">
    <name type="scientific">Populus tomentosa</name>
    <name type="common">Chinese white poplar</name>
    <dbReference type="NCBI Taxonomy" id="118781"/>
    <lineage>
        <taxon>Eukaryota</taxon>
        <taxon>Viridiplantae</taxon>
        <taxon>Streptophyta</taxon>
        <taxon>Embryophyta</taxon>
        <taxon>Tracheophyta</taxon>
        <taxon>Spermatophyta</taxon>
        <taxon>Magnoliopsida</taxon>
        <taxon>eudicotyledons</taxon>
        <taxon>Gunneridae</taxon>
        <taxon>Pentapetalae</taxon>
        <taxon>rosids</taxon>
        <taxon>fabids</taxon>
        <taxon>Malpighiales</taxon>
        <taxon>Salicaceae</taxon>
        <taxon>Saliceae</taxon>
        <taxon>Populus</taxon>
    </lineage>
</organism>
<keyword evidence="3" id="KW-0067">ATP-binding</keyword>
<comment type="caution">
    <text evidence="4">The sequence shown here is derived from an EMBL/GenBank/DDBJ whole genome shotgun (WGS) entry which is preliminary data.</text>
</comment>
<dbReference type="PANTHER" id="PTHR47989">
    <property type="entry name" value="OS01G0750732 PROTEIN"/>
    <property type="match status" value="1"/>
</dbReference>
<dbReference type="PANTHER" id="PTHR47989:SF1">
    <property type="entry name" value="PROTEIN KINASE DOMAIN-CONTAINING PROTEIN"/>
    <property type="match status" value="1"/>
</dbReference>
<protein>
    <recommendedName>
        <fullName evidence="6">Protein kinase domain-containing protein</fullName>
    </recommendedName>
</protein>
<evidence type="ECO:0000256" key="3">
    <source>
        <dbReference type="ARBA" id="ARBA00022840"/>
    </source>
</evidence>
<evidence type="ECO:0000256" key="2">
    <source>
        <dbReference type="ARBA" id="ARBA00022741"/>
    </source>
</evidence>
<dbReference type="EMBL" id="JAAWWB010000002">
    <property type="protein sequence ID" value="KAG6789057.1"/>
    <property type="molecule type" value="Genomic_DNA"/>
</dbReference>
<keyword evidence="5" id="KW-1185">Reference proteome</keyword>
<accession>A0A8X8ALD0</accession>